<dbReference type="InterPro" id="IPR011009">
    <property type="entry name" value="Kinase-like_dom_sf"/>
</dbReference>
<feature type="domain" description="Aminoglycoside phosphotransferase" evidence="1">
    <location>
        <begin position="257"/>
        <end position="300"/>
    </location>
</feature>
<dbReference type="InterPro" id="IPR002575">
    <property type="entry name" value="Aminoglycoside_PTrfase"/>
</dbReference>
<organism evidence="2 3">
    <name type="scientific">Bondarzewia mesenterica</name>
    <dbReference type="NCBI Taxonomy" id="1095465"/>
    <lineage>
        <taxon>Eukaryota</taxon>
        <taxon>Fungi</taxon>
        <taxon>Dikarya</taxon>
        <taxon>Basidiomycota</taxon>
        <taxon>Agaricomycotina</taxon>
        <taxon>Agaricomycetes</taxon>
        <taxon>Russulales</taxon>
        <taxon>Bondarzewiaceae</taxon>
        <taxon>Bondarzewia</taxon>
    </lineage>
</organism>
<dbReference type="Proteomes" id="UP000310158">
    <property type="component" value="Unassembled WGS sequence"/>
</dbReference>
<protein>
    <recommendedName>
        <fullName evidence="1">Aminoglycoside phosphotransferase domain-containing protein</fullName>
    </recommendedName>
</protein>
<dbReference type="Gene3D" id="3.90.1200.10">
    <property type="match status" value="1"/>
</dbReference>
<comment type="caution">
    <text evidence="2">The sequence shown here is derived from an EMBL/GenBank/DDBJ whole genome shotgun (WGS) entry which is preliminary data.</text>
</comment>
<evidence type="ECO:0000313" key="2">
    <source>
        <dbReference type="EMBL" id="THH17241.1"/>
    </source>
</evidence>
<dbReference type="EMBL" id="SGPL01000119">
    <property type="protein sequence ID" value="THH17241.1"/>
    <property type="molecule type" value="Genomic_DNA"/>
</dbReference>
<dbReference type="PANTHER" id="PTHR21310">
    <property type="entry name" value="AMINOGLYCOSIDE PHOSPHOTRANSFERASE-RELATED-RELATED"/>
    <property type="match status" value="1"/>
</dbReference>
<dbReference type="OrthoDB" id="8300194at2759"/>
<dbReference type="SUPFAM" id="SSF56112">
    <property type="entry name" value="Protein kinase-like (PK-like)"/>
    <property type="match status" value="1"/>
</dbReference>
<proteinExistence type="predicted"/>
<evidence type="ECO:0000313" key="3">
    <source>
        <dbReference type="Proteomes" id="UP000310158"/>
    </source>
</evidence>
<gene>
    <name evidence="2" type="ORF">EW146_g3538</name>
</gene>
<reference evidence="2 3" key="1">
    <citation type="submission" date="2019-02" db="EMBL/GenBank/DDBJ databases">
        <title>Genome sequencing of the rare red list fungi Bondarzewia mesenterica.</title>
        <authorList>
            <person name="Buettner E."/>
            <person name="Kellner H."/>
        </authorList>
    </citation>
    <scope>NUCLEOTIDE SEQUENCE [LARGE SCALE GENOMIC DNA]</scope>
    <source>
        <strain evidence="2 3">DSM 108281</strain>
    </source>
</reference>
<accession>A0A4S4LZH3</accession>
<keyword evidence="3" id="KW-1185">Reference proteome</keyword>
<dbReference type="Pfam" id="PF01636">
    <property type="entry name" value="APH"/>
    <property type="match status" value="1"/>
</dbReference>
<evidence type="ECO:0000259" key="1">
    <source>
        <dbReference type="Pfam" id="PF01636"/>
    </source>
</evidence>
<sequence length="341" mass="38391">MEIPTKLASKSGVLDQHCDIQGFRRRVLPIAADSQKVVAVICACASSSASDGKIISFIFHQKTFVSDTWNDSDEVIRLVESSPILHGSDDSLVQISDDTVVKFGHTFSSTSSEALAMNLVRAQTSIPVPRVRQVVRHMHPEGEGLIVMDLIRNGRQLHACWPSLSLWAKFKVVLTMRYYLRQLRQVQDEHSATPGPIGPEPSLCNGLQFGYDSQGPFPTTTALAEHFHKVLRFAQARGSQGYAASPGCDPLDESIFSPLVFTHNDLNMRNILLDDDGRLWIVDWGFSGFFPTWFEYLGMLFAAQKDRERRGWQMMVKFMTEPAFEVERWMAKIGYDYTQAP</sequence>
<dbReference type="AlphaFoldDB" id="A0A4S4LZH3"/>
<dbReference type="PANTHER" id="PTHR21310:SF39">
    <property type="entry name" value="AMINOGLYCOSIDE PHOSPHOTRANSFERASE DOMAIN-CONTAINING PROTEIN"/>
    <property type="match status" value="1"/>
</dbReference>
<name>A0A4S4LZH3_9AGAM</name>
<dbReference type="InterPro" id="IPR051678">
    <property type="entry name" value="AGP_Transferase"/>
</dbReference>